<evidence type="ECO:0000313" key="2">
    <source>
        <dbReference type="Proteomes" id="UP000887013"/>
    </source>
</evidence>
<protein>
    <submittedName>
        <fullName evidence="1">Uncharacterized protein</fullName>
    </submittedName>
</protein>
<comment type="caution">
    <text evidence="1">The sequence shown here is derived from an EMBL/GenBank/DDBJ whole genome shotgun (WGS) entry which is preliminary data.</text>
</comment>
<evidence type="ECO:0000313" key="1">
    <source>
        <dbReference type="EMBL" id="GFT64839.1"/>
    </source>
</evidence>
<name>A0A8X6PFQ7_NEPPI</name>
<dbReference type="EMBL" id="BMAW01068505">
    <property type="protein sequence ID" value="GFT64839.1"/>
    <property type="molecule type" value="Genomic_DNA"/>
</dbReference>
<sequence length="117" mass="13387">MAKNCRSNVRCLICEKRDFVILCRELRLKNVVTSFKESSNTKYTTALFTQQSPSGIIYLKTLMVHIRNKGKTRSARALLDDGSHRSNFETTLIADLNIPASGLIIVWWKANSRRRAQ</sequence>
<dbReference type="AlphaFoldDB" id="A0A8X6PFQ7"/>
<dbReference type="Proteomes" id="UP000887013">
    <property type="component" value="Unassembled WGS sequence"/>
</dbReference>
<reference evidence="1" key="1">
    <citation type="submission" date="2020-08" db="EMBL/GenBank/DDBJ databases">
        <title>Multicomponent nature underlies the extraordinary mechanical properties of spider dragline silk.</title>
        <authorList>
            <person name="Kono N."/>
            <person name="Nakamura H."/>
            <person name="Mori M."/>
            <person name="Yoshida Y."/>
            <person name="Ohtoshi R."/>
            <person name="Malay A.D."/>
            <person name="Moran D.A.P."/>
            <person name="Tomita M."/>
            <person name="Numata K."/>
            <person name="Arakawa K."/>
        </authorList>
    </citation>
    <scope>NUCLEOTIDE SEQUENCE</scope>
</reference>
<gene>
    <name evidence="1" type="ORF">NPIL_82661</name>
</gene>
<keyword evidence="2" id="KW-1185">Reference proteome</keyword>
<proteinExistence type="predicted"/>
<organism evidence="1 2">
    <name type="scientific">Nephila pilipes</name>
    <name type="common">Giant wood spider</name>
    <name type="synonym">Nephila maculata</name>
    <dbReference type="NCBI Taxonomy" id="299642"/>
    <lineage>
        <taxon>Eukaryota</taxon>
        <taxon>Metazoa</taxon>
        <taxon>Ecdysozoa</taxon>
        <taxon>Arthropoda</taxon>
        <taxon>Chelicerata</taxon>
        <taxon>Arachnida</taxon>
        <taxon>Araneae</taxon>
        <taxon>Araneomorphae</taxon>
        <taxon>Entelegynae</taxon>
        <taxon>Araneoidea</taxon>
        <taxon>Nephilidae</taxon>
        <taxon>Nephila</taxon>
    </lineage>
</organism>
<accession>A0A8X6PFQ7</accession>